<dbReference type="InterPro" id="IPR038728">
    <property type="entry name" value="YkvI-like"/>
</dbReference>
<gene>
    <name evidence="2" type="ORF">EV207_15514</name>
</gene>
<feature type="transmembrane region" description="Helical" evidence="1">
    <location>
        <begin position="286"/>
        <end position="305"/>
    </location>
</feature>
<dbReference type="PANTHER" id="PTHR37814:SF1">
    <property type="entry name" value="MEMBRANE PROTEIN"/>
    <property type="match status" value="1"/>
</dbReference>
<dbReference type="Proteomes" id="UP000295416">
    <property type="component" value="Unassembled WGS sequence"/>
</dbReference>
<dbReference type="PANTHER" id="PTHR37814">
    <property type="entry name" value="CONSERVED MEMBRANE PROTEIN"/>
    <property type="match status" value="1"/>
</dbReference>
<keyword evidence="3" id="KW-1185">Reference proteome</keyword>
<name>A0A4R2NFE9_9BACL</name>
<dbReference type="EMBL" id="SLXK01000055">
    <property type="protein sequence ID" value="TCP20021.1"/>
    <property type="molecule type" value="Genomic_DNA"/>
</dbReference>
<evidence type="ECO:0000313" key="2">
    <source>
        <dbReference type="EMBL" id="TCP20021.1"/>
    </source>
</evidence>
<keyword evidence="1" id="KW-0472">Membrane</keyword>
<feature type="transmembrane region" description="Helical" evidence="1">
    <location>
        <begin position="204"/>
        <end position="222"/>
    </location>
</feature>
<feature type="transmembrane region" description="Helical" evidence="1">
    <location>
        <begin position="38"/>
        <end position="58"/>
    </location>
</feature>
<keyword evidence="1" id="KW-1133">Transmembrane helix</keyword>
<proteinExistence type="predicted"/>
<keyword evidence="1" id="KW-0812">Transmembrane</keyword>
<comment type="caution">
    <text evidence="2">The sequence shown here is derived from an EMBL/GenBank/DDBJ whole genome shotgun (WGS) entry which is preliminary data.</text>
</comment>
<feature type="transmembrane region" description="Helical" evidence="1">
    <location>
        <begin position="250"/>
        <end position="274"/>
    </location>
</feature>
<accession>A0A4R2NFE9</accession>
<feature type="transmembrane region" description="Helical" evidence="1">
    <location>
        <begin position="104"/>
        <end position="127"/>
    </location>
</feature>
<feature type="transmembrane region" description="Helical" evidence="1">
    <location>
        <begin position="176"/>
        <end position="195"/>
    </location>
</feature>
<feature type="transmembrane region" description="Helical" evidence="1">
    <location>
        <begin position="311"/>
        <end position="333"/>
    </location>
</feature>
<feature type="transmembrane region" description="Helical" evidence="1">
    <location>
        <begin position="139"/>
        <end position="156"/>
    </location>
</feature>
<dbReference type="AlphaFoldDB" id="A0A4R2NFE9"/>
<sequence>MVKAGFKWMFLILGTMIGAGYASGRELWQFFGQESALAIILFTTLIIISTLVVMTISYNHKTIHYMPALEALLGKRFSGLYDGMIILYLFSTTVIMLAGGGASLVVIGLPNWLGISFISTCLILLFIWGNKGMVSMSTVVIPILIVLLVGVLVKFIQTTENVMAVNWLRQSNWPSAFTFTALNILPLVAVISAVGRDIKGKGEIWIASIGSGLILGAISFLYNQSLLKITHEIILYEIPLFGLLKAYPHAMTIIMSALLWFAIYTTAASGIFGLVTRFRHVLRLPLWCLSLIAVILMLPLTTLGFSKLIGILYPIYGFLNLYLLAAILIYPIMHRFD</sequence>
<feature type="transmembrane region" description="Helical" evidence="1">
    <location>
        <begin position="79"/>
        <end position="98"/>
    </location>
</feature>
<dbReference type="OrthoDB" id="4424890at2"/>
<reference evidence="2 3" key="1">
    <citation type="submission" date="2019-03" db="EMBL/GenBank/DDBJ databases">
        <title>Genomic Encyclopedia of Type Strains, Phase IV (KMG-IV): sequencing the most valuable type-strain genomes for metagenomic binning, comparative biology and taxonomic classification.</title>
        <authorList>
            <person name="Goeker M."/>
        </authorList>
    </citation>
    <scope>NUCLEOTIDE SEQUENCE [LARGE SCALE GENOMIC DNA]</scope>
    <source>
        <strain evidence="2 3">DSM 19377</strain>
    </source>
</reference>
<protein>
    <submittedName>
        <fullName evidence="2">Putative membrane protein YkvI</fullName>
    </submittedName>
</protein>
<evidence type="ECO:0000256" key="1">
    <source>
        <dbReference type="SAM" id="Phobius"/>
    </source>
</evidence>
<organism evidence="2 3">
    <name type="scientific">Scopulibacillus darangshiensis</name>
    <dbReference type="NCBI Taxonomy" id="442528"/>
    <lineage>
        <taxon>Bacteria</taxon>
        <taxon>Bacillati</taxon>
        <taxon>Bacillota</taxon>
        <taxon>Bacilli</taxon>
        <taxon>Bacillales</taxon>
        <taxon>Sporolactobacillaceae</taxon>
        <taxon>Scopulibacillus</taxon>
    </lineage>
</organism>
<evidence type="ECO:0000313" key="3">
    <source>
        <dbReference type="Proteomes" id="UP000295416"/>
    </source>
</evidence>
<dbReference type="RefSeq" id="WP_132748122.1">
    <property type="nucleotide sequence ID" value="NZ_SLXK01000055.1"/>
</dbReference>